<evidence type="ECO:0000259" key="4">
    <source>
        <dbReference type="SMART" id="SM00421"/>
    </source>
</evidence>
<organism evidence="6">
    <name type="scientific">Tolypothrix bouteillei VB521301</name>
    <dbReference type="NCBI Taxonomy" id="1479485"/>
    <lineage>
        <taxon>Bacteria</taxon>
        <taxon>Bacillati</taxon>
        <taxon>Cyanobacteriota</taxon>
        <taxon>Cyanophyceae</taxon>
        <taxon>Nostocales</taxon>
        <taxon>Tolypothrichaceae</taxon>
        <taxon>Tolypothrix</taxon>
    </lineage>
</organism>
<evidence type="ECO:0000313" key="5">
    <source>
        <dbReference type="EMBL" id="KAF3886591.1"/>
    </source>
</evidence>
<evidence type="ECO:0000313" key="6">
    <source>
        <dbReference type="EMBL" id="KIE10602.1"/>
    </source>
</evidence>
<evidence type="ECO:0000256" key="1">
    <source>
        <dbReference type="ARBA" id="ARBA00023015"/>
    </source>
</evidence>
<dbReference type="Gene3D" id="3.30.450.20">
    <property type="entry name" value="PAS domain"/>
    <property type="match status" value="1"/>
</dbReference>
<dbReference type="STRING" id="1479485.DA73_0218945"/>
<evidence type="ECO:0000313" key="7">
    <source>
        <dbReference type="Proteomes" id="UP000029738"/>
    </source>
</evidence>
<dbReference type="AlphaFoldDB" id="A0A0C1N7L6"/>
<dbReference type="GO" id="GO:0003677">
    <property type="term" value="F:DNA binding"/>
    <property type="evidence" value="ECO:0007669"/>
    <property type="project" value="UniProtKB-KW"/>
</dbReference>
<dbReference type="PANTHER" id="PTHR44688:SF16">
    <property type="entry name" value="DNA-BINDING TRANSCRIPTIONAL ACTIVATOR DEVR_DOSR"/>
    <property type="match status" value="1"/>
</dbReference>
<keyword evidence="7" id="KW-1185">Reference proteome</keyword>
<dbReference type="InterPro" id="IPR000792">
    <property type="entry name" value="Tscrpt_reg_LuxR_C"/>
</dbReference>
<dbReference type="SUPFAM" id="SSF55785">
    <property type="entry name" value="PYP-like sensor domain (PAS domain)"/>
    <property type="match status" value="1"/>
</dbReference>
<evidence type="ECO:0000256" key="2">
    <source>
        <dbReference type="ARBA" id="ARBA00023125"/>
    </source>
</evidence>
<dbReference type="EMBL" id="JHEG04000001">
    <property type="protein sequence ID" value="KAF3886591.1"/>
    <property type="molecule type" value="Genomic_DNA"/>
</dbReference>
<dbReference type="SUPFAM" id="SSF46894">
    <property type="entry name" value="C-terminal effector domain of the bipartite response regulators"/>
    <property type="match status" value="1"/>
</dbReference>
<proteinExistence type="predicted"/>
<keyword evidence="1" id="KW-0805">Transcription regulation</keyword>
<sequence length="208" mass="24456">MCFAEEHKYITSNQKEKFKKQNCHGKQLQLESRIYLLKAVIESFVDGILILTTQGELLQANECARQICQQTMRGKGLDDTIPKEIWRVCESLIDSRELFPEERVVIESEIETDKGVKLRIRARWLALDTSEQNAMVVILEDRNQTHQSMAFFDVKKYGLTDREAEVWLLRQANLSYREIAERLYITINTVKKHLKNIYAKQQETLWMS</sequence>
<protein>
    <submittedName>
        <fullName evidence="6">LuxR family transcriptional regulator</fullName>
    </submittedName>
    <submittedName>
        <fullName evidence="5">Winged helix-turn-helix transcriptional regulator</fullName>
    </submittedName>
</protein>
<dbReference type="GO" id="GO:0006355">
    <property type="term" value="P:regulation of DNA-templated transcription"/>
    <property type="evidence" value="ECO:0007669"/>
    <property type="project" value="InterPro"/>
</dbReference>
<feature type="domain" description="HTH luxR-type" evidence="4">
    <location>
        <begin position="156"/>
        <end position="207"/>
    </location>
</feature>
<dbReference type="SMART" id="SM00421">
    <property type="entry name" value="HTH_LUXR"/>
    <property type="match status" value="1"/>
</dbReference>
<dbReference type="EMBL" id="JHEG02000048">
    <property type="protein sequence ID" value="KIE10602.1"/>
    <property type="molecule type" value="Genomic_DNA"/>
</dbReference>
<keyword evidence="3" id="KW-0804">Transcription</keyword>
<dbReference type="RefSeq" id="WP_038074731.1">
    <property type="nucleotide sequence ID" value="NZ_JHEG04000001.1"/>
</dbReference>
<dbReference type="OrthoDB" id="9797341at2"/>
<dbReference type="Pfam" id="PF00196">
    <property type="entry name" value="GerE"/>
    <property type="match status" value="1"/>
</dbReference>
<dbReference type="PRINTS" id="PR00038">
    <property type="entry name" value="HTHLUXR"/>
</dbReference>
<keyword evidence="2" id="KW-0238">DNA-binding</keyword>
<evidence type="ECO:0000256" key="3">
    <source>
        <dbReference type="ARBA" id="ARBA00023163"/>
    </source>
</evidence>
<gene>
    <name evidence="6" type="ORF">DA73_0218945</name>
    <name evidence="5" type="ORF">DA73_0400014725</name>
</gene>
<dbReference type="PANTHER" id="PTHR44688">
    <property type="entry name" value="DNA-BINDING TRANSCRIPTIONAL ACTIVATOR DEVR_DOSR"/>
    <property type="match status" value="1"/>
</dbReference>
<dbReference type="InterPro" id="IPR036388">
    <property type="entry name" value="WH-like_DNA-bd_sf"/>
</dbReference>
<dbReference type="InterPro" id="IPR016032">
    <property type="entry name" value="Sig_transdc_resp-reg_C-effctor"/>
</dbReference>
<dbReference type="Proteomes" id="UP000029738">
    <property type="component" value="Unassembled WGS sequence"/>
</dbReference>
<dbReference type="InterPro" id="IPR035965">
    <property type="entry name" value="PAS-like_dom_sf"/>
</dbReference>
<reference evidence="5" key="2">
    <citation type="submission" date="2019-11" db="EMBL/GenBank/DDBJ databases">
        <title>Improved Assembly of Tolypothrix boutellei genome.</title>
        <authorList>
            <person name="Sarangi A.N."/>
            <person name="Mukherjee M."/>
            <person name="Ghosh S."/>
            <person name="Singh D."/>
            <person name="Das A."/>
            <person name="Kant S."/>
            <person name="Prusty A."/>
            <person name="Tripathy S."/>
        </authorList>
    </citation>
    <scope>NUCLEOTIDE SEQUENCE</scope>
    <source>
        <strain evidence="5">VB521301</strain>
    </source>
</reference>
<comment type="caution">
    <text evidence="6">The sequence shown here is derived from an EMBL/GenBank/DDBJ whole genome shotgun (WGS) entry which is preliminary data.</text>
</comment>
<dbReference type="Gene3D" id="1.10.10.10">
    <property type="entry name" value="Winged helix-like DNA-binding domain superfamily/Winged helix DNA-binding domain"/>
    <property type="match status" value="1"/>
</dbReference>
<accession>A0A0C1N7L6</accession>
<reference evidence="6" key="1">
    <citation type="journal article" date="2015" name="Genome Announc.">
        <title>Draft Genome Sequence of Tolypothrix boutellei Strain VB521301.</title>
        <authorList>
            <person name="Chandrababunaidu M.M."/>
            <person name="Singh D."/>
            <person name="Sen D."/>
            <person name="Bhan S."/>
            <person name="Das S."/>
            <person name="Gupta A."/>
            <person name="Adhikary S.P."/>
            <person name="Tripathy S."/>
        </authorList>
    </citation>
    <scope>NUCLEOTIDE SEQUENCE</scope>
    <source>
        <strain evidence="6">VB521301</strain>
    </source>
</reference>
<name>A0A0C1N7L6_9CYAN</name>